<feature type="chain" id="PRO_5038453796" evidence="2">
    <location>
        <begin position="30"/>
        <end position="970"/>
    </location>
</feature>
<dbReference type="InterPro" id="IPR050640">
    <property type="entry name" value="Bact_2-comp_sensor_kinase"/>
</dbReference>
<keyword evidence="2" id="KW-0732">Signal</keyword>
<dbReference type="AlphaFoldDB" id="A0A9D2HUC9"/>
<dbReference type="Gene3D" id="3.30.565.10">
    <property type="entry name" value="Histidine kinase-like ATPase, C-terminal domain"/>
    <property type="match status" value="1"/>
</dbReference>
<dbReference type="Proteomes" id="UP000823860">
    <property type="component" value="Unassembled WGS sequence"/>
</dbReference>
<dbReference type="InterPro" id="IPR036890">
    <property type="entry name" value="HATPase_C_sf"/>
</dbReference>
<evidence type="ECO:0000256" key="1">
    <source>
        <dbReference type="SAM" id="Phobius"/>
    </source>
</evidence>
<reference evidence="5" key="2">
    <citation type="submission" date="2021-04" db="EMBL/GenBank/DDBJ databases">
        <authorList>
            <person name="Gilroy R."/>
        </authorList>
    </citation>
    <scope>NUCLEOTIDE SEQUENCE</scope>
    <source>
        <strain evidence="5">ChiHecec1B25-7008</strain>
    </source>
</reference>
<protein>
    <submittedName>
        <fullName evidence="5">Histidine kinase</fullName>
    </submittedName>
</protein>
<dbReference type="InterPro" id="IPR011110">
    <property type="entry name" value="Reg_prop"/>
</dbReference>
<dbReference type="SUPFAM" id="SSF63829">
    <property type="entry name" value="Calcium-dependent phosphotriesterase"/>
    <property type="match status" value="1"/>
</dbReference>
<feature type="signal peptide" evidence="2">
    <location>
        <begin position="1"/>
        <end position="29"/>
    </location>
</feature>
<keyword evidence="1" id="KW-0812">Transmembrane</keyword>
<accession>A0A9D2HUC9</accession>
<dbReference type="PANTHER" id="PTHR34220">
    <property type="entry name" value="SENSOR HISTIDINE KINASE YPDA"/>
    <property type="match status" value="1"/>
</dbReference>
<dbReference type="PANTHER" id="PTHR34220:SF7">
    <property type="entry name" value="SENSOR HISTIDINE KINASE YPDA"/>
    <property type="match status" value="1"/>
</dbReference>
<sequence length="970" mass="109486">MQKMDHIRRILACLLLPLGLLVWPAIGTAAQEATAVTSEYAYRHYTTLDGLPQMLTECIYQDKKGYIWIGTLSGFVRYDGFEFVPYLKGGRPENIVGFHEDACGVTALGFRRRHLAGKDGQTDTRPLDDRGLLLNNFNSSALPPDYLLLENEQEQGREICRLTDDGTETVLRSPLLDEMDARRRVFADTADGIFYIPTAERTYRLKADGTALPALLVPQGYSLLRTDSTLYLFAADGVYRCYGASAERVALFRFTAPDYGVEACADRKGNIYLHDAHSLYRFNPGTKKVELLVDGINLIRQMFIDREGNIWLATYQGVYNFFQLNFMNHTLTDHNDILRAIDTAPGGLLTVGTLNGKLLGGSTARELRPLAYPRSKDNFFHPYAARIGHTAYLLGSGGVLACEGNRRQWLDLPLLDYRFLSAHGDSLIVATRQELFVTDRRGHIRSTHKGLRGIFCACPDGSGNLYVGTAYGPVRIHGKEQTTIHQPEEGIPCTAMTATLQGEILLASGEKLYTVRNDSTILLQHYGSPIRSICQTRDGYLIVAVVNGLYITENQLLQTMFFNRYNGFTGIEPLIAHIAESDDGTVWVPCVGQTVSFHPRDLVYQHAVPQLEVVSAEASIDNVDWQLLPVPTRQVTLSYPVRHLRFSFIAVSHSATGNVCYRYRLKGLQDQWSQPQTAREVQFNNLLPGRYRLEVEAQIGVMTSAPVHIDIYLRPALWQRPWFWALIGLLLAGGIWASAYHYYKRRERIKMHKLQRETRLNNLLVKSIRLKSIPHFNSNVLAGIEYFIMNHSVEEANKYLALYSRFTNTLLMDVDKPSRSLDEELEYARLYLTLEQLRYGENLAYDIHTDPDVNLHIQVPNMMLHTYCENAVKHGLRNKPGRGHILIEVKARTGGVCVSVTDDGVGREAAANLSPTSTKQGLSIMEQQIELYNQCNAEHIVQTVTDLKDADGNACGTRFELYIPYHYNYF</sequence>
<evidence type="ECO:0000259" key="3">
    <source>
        <dbReference type="Pfam" id="PF06580"/>
    </source>
</evidence>
<dbReference type="Pfam" id="PF06580">
    <property type="entry name" value="His_kinase"/>
    <property type="match status" value="1"/>
</dbReference>
<dbReference type="Gene3D" id="2.130.10.10">
    <property type="entry name" value="YVTN repeat-like/Quinoprotein amine dehydrogenase"/>
    <property type="match status" value="3"/>
</dbReference>
<evidence type="ECO:0000256" key="2">
    <source>
        <dbReference type="SAM" id="SignalP"/>
    </source>
</evidence>
<proteinExistence type="predicted"/>
<gene>
    <name evidence="5" type="ORF">H9785_08420</name>
</gene>
<feature type="domain" description="Signal transduction histidine kinase internal region" evidence="3">
    <location>
        <begin position="773"/>
        <end position="843"/>
    </location>
</feature>
<dbReference type="Pfam" id="PF07495">
    <property type="entry name" value="Y_Y_Y"/>
    <property type="match status" value="1"/>
</dbReference>
<comment type="caution">
    <text evidence="5">The sequence shown here is derived from an EMBL/GenBank/DDBJ whole genome shotgun (WGS) entry which is preliminary data.</text>
</comment>
<dbReference type="GO" id="GO:0016020">
    <property type="term" value="C:membrane"/>
    <property type="evidence" value="ECO:0007669"/>
    <property type="project" value="InterPro"/>
</dbReference>
<reference evidence="5" key="1">
    <citation type="journal article" date="2021" name="PeerJ">
        <title>Extensive microbial diversity within the chicken gut microbiome revealed by metagenomics and culture.</title>
        <authorList>
            <person name="Gilroy R."/>
            <person name="Ravi A."/>
            <person name="Getino M."/>
            <person name="Pursley I."/>
            <person name="Horton D.L."/>
            <person name="Alikhan N.F."/>
            <person name="Baker D."/>
            <person name="Gharbi K."/>
            <person name="Hall N."/>
            <person name="Watson M."/>
            <person name="Adriaenssens E.M."/>
            <person name="Foster-Nyarko E."/>
            <person name="Jarju S."/>
            <person name="Secka A."/>
            <person name="Antonio M."/>
            <person name="Oren A."/>
            <person name="Chaudhuri R.R."/>
            <person name="La Ragione R."/>
            <person name="Hildebrand F."/>
            <person name="Pallen M.J."/>
        </authorList>
    </citation>
    <scope>NUCLEOTIDE SEQUENCE</scope>
    <source>
        <strain evidence="5">ChiHecec1B25-7008</strain>
    </source>
</reference>
<evidence type="ECO:0000313" key="6">
    <source>
        <dbReference type="Proteomes" id="UP000823860"/>
    </source>
</evidence>
<feature type="domain" description="Two component regulator three Y" evidence="4">
    <location>
        <begin position="654"/>
        <end position="697"/>
    </location>
</feature>
<dbReference type="InterPro" id="IPR015943">
    <property type="entry name" value="WD40/YVTN_repeat-like_dom_sf"/>
</dbReference>
<dbReference type="Gene3D" id="2.60.40.10">
    <property type="entry name" value="Immunoglobulins"/>
    <property type="match status" value="1"/>
</dbReference>
<evidence type="ECO:0000259" key="4">
    <source>
        <dbReference type="Pfam" id="PF07495"/>
    </source>
</evidence>
<organism evidence="5 6">
    <name type="scientific">Candidatus Bacteroides intestinavium</name>
    <dbReference type="NCBI Taxonomy" id="2838469"/>
    <lineage>
        <taxon>Bacteria</taxon>
        <taxon>Pseudomonadati</taxon>
        <taxon>Bacteroidota</taxon>
        <taxon>Bacteroidia</taxon>
        <taxon>Bacteroidales</taxon>
        <taxon>Bacteroidaceae</taxon>
        <taxon>Bacteroides</taxon>
    </lineage>
</organism>
<dbReference type="InterPro" id="IPR010559">
    <property type="entry name" value="Sig_transdc_His_kin_internal"/>
</dbReference>
<dbReference type="InterPro" id="IPR013783">
    <property type="entry name" value="Ig-like_fold"/>
</dbReference>
<keyword evidence="5" id="KW-0808">Transferase</keyword>
<dbReference type="GO" id="GO:0000155">
    <property type="term" value="F:phosphorelay sensor kinase activity"/>
    <property type="evidence" value="ECO:0007669"/>
    <property type="project" value="InterPro"/>
</dbReference>
<dbReference type="Pfam" id="PF07494">
    <property type="entry name" value="Reg_prop"/>
    <property type="match status" value="1"/>
</dbReference>
<dbReference type="EMBL" id="DWZE01000094">
    <property type="protein sequence ID" value="HJA83977.1"/>
    <property type="molecule type" value="Genomic_DNA"/>
</dbReference>
<keyword evidence="1" id="KW-0472">Membrane</keyword>
<name>A0A9D2HUC9_9BACE</name>
<evidence type="ECO:0000313" key="5">
    <source>
        <dbReference type="EMBL" id="HJA83977.1"/>
    </source>
</evidence>
<dbReference type="InterPro" id="IPR011123">
    <property type="entry name" value="Y_Y_Y"/>
</dbReference>
<keyword evidence="1" id="KW-1133">Transmembrane helix</keyword>
<dbReference type="SUPFAM" id="SSF55874">
    <property type="entry name" value="ATPase domain of HSP90 chaperone/DNA topoisomerase II/histidine kinase"/>
    <property type="match status" value="1"/>
</dbReference>
<feature type="transmembrane region" description="Helical" evidence="1">
    <location>
        <begin position="722"/>
        <end position="743"/>
    </location>
</feature>
<keyword evidence="5" id="KW-0418">Kinase</keyword>
<dbReference type="PROSITE" id="PS50007">
    <property type="entry name" value="PIPLC_X_DOMAIN"/>
    <property type="match status" value="1"/>
</dbReference>